<keyword evidence="4" id="KW-0808">Transferase</keyword>
<dbReference type="GO" id="GO:0032259">
    <property type="term" value="P:methylation"/>
    <property type="evidence" value="ECO:0007669"/>
    <property type="project" value="UniProtKB-KW"/>
</dbReference>
<evidence type="ECO:0000313" key="3">
    <source>
        <dbReference type="EMBL" id="QNO42074.1"/>
    </source>
</evidence>
<protein>
    <submittedName>
        <fullName evidence="4">2-methoxy-6-polyprenyl-1,4-benzoquinol methylase, mitochondrial</fullName>
        <ecNumber evidence="4">2.1.1.163</ecNumber>
    </submittedName>
</protein>
<dbReference type="EMBL" id="MT630754">
    <property type="protein sequence ID" value="QNO42656.1"/>
    <property type="molecule type" value="Genomic_DNA"/>
</dbReference>
<dbReference type="EMBL" id="MT631315">
    <property type="protein sequence ID" value="QNO48239.1"/>
    <property type="molecule type" value="Genomic_DNA"/>
</dbReference>
<dbReference type="PANTHER" id="PTHR43591">
    <property type="entry name" value="METHYLTRANSFERASE"/>
    <property type="match status" value="1"/>
</dbReference>
<evidence type="ECO:0000313" key="4">
    <source>
        <dbReference type="EMBL" id="QNO42656.1"/>
    </source>
</evidence>
<dbReference type="EC" id="2.1.1.163" evidence="4"/>
<dbReference type="EMBL" id="MT630646">
    <property type="protein sequence ID" value="QNO41494.1"/>
    <property type="molecule type" value="Genomic_DNA"/>
</dbReference>
<dbReference type="SUPFAM" id="SSF53335">
    <property type="entry name" value="S-adenosyl-L-methionine-dependent methyltransferases"/>
    <property type="match status" value="1"/>
</dbReference>
<feature type="domain" description="Methyltransferase" evidence="1">
    <location>
        <begin position="48"/>
        <end position="141"/>
    </location>
</feature>
<dbReference type="Gene3D" id="3.40.50.150">
    <property type="entry name" value="Vaccinia Virus protein VP39"/>
    <property type="match status" value="1"/>
</dbReference>
<keyword evidence="4" id="KW-0489">Methyltransferase</keyword>
<dbReference type="InterPro" id="IPR029063">
    <property type="entry name" value="SAM-dependent_MTases_sf"/>
</dbReference>
<evidence type="ECO:0000313" key="5">
    <source>
        <dbReference type="EMBL" id="QNO43401.1"/>
    </source>
</evidence>
<dbReference type="InterPro" id="IPR041698">
    <property type="entry name" value="Methyltransf_25"/>
</dbReference>
<accession>A0A7G9Y3S2</accession>
<dbReference type="EMBL" id="MT630705">
    <property type="protein sequence ID" value="QNO42074.1"/>
    <property type="molecule type" value="Genomic_DNA"/>
</dbReference>
<organism evidence="4">
    <name type="scientific">Candidatus Methanogaster sp. ANME-2c ERB4</name>
    <dbReference type="NCBI Taxonomy" id="2759911"/>
    <lineage>
        <taxon>Archaea</taxon>
        <taxon>Methanobacteriati</taxon>
        <taxon>Methanobacteriota</taxon>
        <taxon>Stenosarchaea group</taxon>
        <taxon>Methanomicrobia</taxon>
        <taxon>Methanosarcinales</taxon>
        <taxon>ANME-2 cluster</taxon>
        <taxon>Candidatus Methanogasteraceae</taxon>
        <taxon>Candidatus Methanogaster</taxon>
    </lineage>
</organism>
<evidence type="ECO:0000313" key="2">
    <source>
        <dbReference type="EMBL" id="QNO41494.1"/>
    </source>
</evidence>
<dbReference type="AlphaFoldDB" id="A0A7G9Y3S2"/>
<dbReference type="PANTHER" id="PTHR43591:SF24">
    <property type="entry name" value="2-METHOXY-6-POLYPRENYL-1,4-BENZOQUINOL METHYLASE, MITOCHONDRIAL"/>
    <property type="match status" value="1"/>
</dbReference>
<proteinExistence type="predicted"/>
<dbReference type="GO" id="GO:0043770">
    <property type="term" value="F:demethylmenaquinone methyltransferase activity"/>
    <property type="evidence" value="ECO:0007669"/>
    <property type="project" value="UniProtKB-EC"/>
</dbReference>
<dbReference type="Pfam" id="PF13649">
    <property type="entry name" value="Methyltransf_25"/>
    <property type="match status" value="1"/>
</dbReference>
<gene>
    <name evidence="4" type="primary">COQ5</name>
    <name evidence="6" type="ORF">BHCKGNAA_00024</name>
    <name evidence="4" type="ORF">LNAFDGMD_00017</name>
    <name evidence="3" type="ORF">NOEFNAIN_00005</name>
    <name evidence="2" type="ORF">PCHDJDJP_00017</name>
    <name evidence="5" type="ORF">PNFJDKBC_00012</name>
</gene>
<evidence type="ECO:0000313" key="6">
    <source>
        <dbReference type="EMBL" id="QNO48239.1"/>
    </source>
</evidence>
<evidence type="ECO:0000259" key="1">
    <source>
        <dbReference type="Pfam" id="PF13649"/>
    </source>
</evidence>
<sequence>MPDINIPKYYDNLASDYDTRLVNPQLDYMRTVEDSVLSDNLEDLHGIILDVGCGTGKQTLDLAGQGFDVIGLDISSEMIRIAKKKAEDAGLSIPFVIASADALPFKEGCMSMLISMFCAYSHIPEYDHAFREMHRVLVEEGRVIFTIVNRWNLNWWLRHTLVGNRDWVRHALKNRDFVIDGLWTYYFSRNELKRKMKGAGFQKARVGSVMIFLYPHLQRIEKDASLYLRVFGRIENMVRWIFPFNGLGYYLLAICTK</sequence>
<name>A0A7G9Y3S2_9EURY</name>
<reference evidence="4" key="1">
    <citation type="submission" date="2020-06" db="EMBL/GenBank/DDBJ databases">
        <title>Unique genomic features of the anaerobic methanotrophic archaea.</title>
        <authorList>
            <person name="Chadwick G.L."/>
            <person name="Skennerton C.T."/>
            <person name="Laso-Perez R."/>
            <person name="Leu A.O."/>
            <person name="Speth D.R."/>
            <person name="Yu H."/>
            <person name="Morgan-Lang C."/>
            <person name="Hatzenpichler R."/>
            <person name="Goudeau D."/>
            <person name="Malmstrom R."/>
            <person name="Brazelton W.J."/>
            <person name="Woyke T."/>
            <person name="Hallam S.J."/>
            <person name="Tyson G.W."/>
            <person name="Wegener G."/>
            <person name="Boetius A."/>
            <person name="Orphan V."/>
        </authorList>
    </citation>
    <scope>NUCLEOTIDE SEQUENCE</scope>
</reference>
<dbReference type="CDD" id="cd02440">
    <property type="entry name" value="AdoMet_MTases"/>
    <property type="match status" value="1"/>
</dbReference>
<dbReference type="EMBL" id="MT630818">
    <property type="protein sequence ID" value="QNO43401.1"/>
    <property type="molecule type" value="Genomic_DNA"/>
</dbReference>